<feature type="region of interest" description="Disordered" evidence="1">
    <location>
        <begin position="1"/>
        <end position="28"/>
    </location>
</feature>
<protein>
    <submittedName>
        <fullName evidence="2">Uncharacterized protein</fullName>
    </submittedName>
</protein>
<reference evidence="2" key="1">
    <citation type="submission" date="2023-03" db="EMBL/GenBank/DDBJ databases">
        <title>Massive genome expansion in bonnet fungi (Mycena s.s.) driven by repeated elements and novel gene families across ecological guilds.</title>
        <authorList>
            <consortium name="Lawrence Berkeley National Laboratory"/>
            <person name="Harder C.B."/>
            <person name="Miyauchi S."/>
            <person name="Viragh M."/>
            <person name="Kuo A."/>
            <person name="Thoen E."/>
            <person name="Andreopoulos B."/>
            <person name="Lu D."/>
            <person name="Skrede I."/>
            <person name="Drula E."/>
            <person name="Henrissat B."/>
            <person name="Morin E."/>
            <person name="Kohler A."/>
            <person name="Barry K."/>
            <person name="LaButti K."/>
            <person name="Morin E."/>
            <person name="Salamov A."/>
            <person name="Lipzen A."/>
            <person name="Mereny Z."/>
            <person name="Hegedus B."/>
            <person name="Baldrian P."/>
            <person name="Stursova M."/>
            <person name="Weitz H."/>
            <person name="Taylor A."/>
            <person name="Grigoriev I.V."/>
            <person name="Nagy L.G."/>
            <person name="Martin F."/>
            <person name="Kauserud H."/>
        </authorList>
    </citation>
    <scope>NUCLEOTIDE SEQUENCE</scope>
    <source>
        <strain evidence="2">CBHHK188m</strain>
    </source>
</reference>
<evidence type="ECO:0000313" key="3">
    <source>
        <dbReference type="Proteomes" id="UP001215280"/>
    </source>
</evidence>
<proteinExistence type="predicted"/>
<evidence type="ECO:0000256" key="1">
    <source>
        <dbReference type="SAM" id="MobiDB-lite"/>
    </source>
</evidence>
<dbReference type="Proteomes" id="UP001215280">
    <property type="component" value="Unassembled WGS sequence"/>
</dbReference>
<accession>A0AAD7K837</accession>
<name>A0AAD7K837_9AGAR</name>
<keyword evidence="3" id="KW-1185">Reference proteome</keyword>
<organism evidence="2 3">
    <name type="scientific">Mycena maculata</name>
    <dbReference type="NCBI Taxonomy" id="230809"/>
    <lineage>
        <taxon>Eukaryota</taxon>
        <taxon>Fungi</taxon>
        <taxon>Dikarya</taxon>
        <taxon>Basidiomycota</taxon>
        <taxon>Agaricomycotina</taxon>
        <taxon>Agaricomycetes</taxon>
        <taxon>Agaricomycetidae</taxon>
        <taxon>Agaricales</taxon>
        <taxon>Marasmiineae</taxon>
        <taxon>Mycenaceae</taxon>
        <taxon>Mycena</taxon>
    </lineage>
</organism>
<dbReference type="AlphaFoldDB" id="A0AAD7K837"/>
<comment type="caution">
    <text evidence="2">The sequence shown here is derived from an EMBL/GenBank/DDBJ whole genome shotgun (WGS) entry which is preliminary data.</text>
</comment>
<gene>
    <name evidence="2" type="ORF">DFH07DRAFT_950185</name>
</gene>
<evidence type="ECO:0000313" key="2">
    <source>
        <dbReference type="EMBL" id="KAJ7780132.1"/>
    </source>
</evidence>
<dbReference type="EMBL" id="JARJLG010000006">
    <property type="protein sequence ID" value="KAJ7780132.1"/>
    <property type="molecule type" value="Genomic_DNA"/>
</dbReference>
<sequence>MSQSDAALNQLEGAVKDSSDEESAEPNELVPILPPEIEREIFEITAQFPRNAVQLVLVARRTQIWIERLIYETVTLSDPEICDKFLRTLESRPAQFFADNVKSLCVPGDIELFEAEKVLKACRGVVNLAVWLPPQHAPLFPSVCSLQPRRLSVNVSALCGSTSQPDFSHPFFAKVTHLELVDWMDWTTFLHIDQLSPHLTHLALDLDTETEGSVAHIRNILSSCRSLVICIGLVTNDEAMIVASEQLASIEDTRLVILSESNVIDNWEASLRDGTDASVWVFAESIVVAKTQLVVEILI</sequence>